<dbReference type="PANTHER" id="PTHR47165">
    <property type="entry name" value="OS03G0429900 PROTEIN"/>
    <property type="match status" value="1"/>
</dbReference>
<dbReference type="GO" id="GO:0000781">
    <property type="term" value="C:chromosome, telomeric region"/>
    <property type="evidence" value="ECO:0007669"/>
    <property type="project" value="UniProtKB-ARBA"/>
</dbReference>
<dbReference type="GO" id="GO:0006260">
    <property type="term" value="P:DNA replication"/>
    <property type="evidence" value="ECO:0007669"/>
    <property type="project" value="UniProtKB-KW"/>
</dbReference>
<evidence type="ECO:0000313" key="13">
    <source>
        <dbReference type="EMBL" id="CAG8441316.1"/>
    </source>
</evidence>
<feature type="domain" description="OB" evidence="10">
    <location>
        <begin position="113"/>
        <end position="200"/>
    </location>
</feature>
<evidence type="ECO:0000259" key="12">
    <source>
        <dbReference type="Pfam" id="PF16900"/>
    </source>
</evidence>
<dbReference type="SUPFAM" id="SSF50249">
    <property type="entry name" value="Nucleic acid-binding proteins"/>
    <property type="match status" value="3"/>
</dbReference>
<dbReference type="Gene3D" id="2.40.50.140">
    <property type="entry name" value="Nucleic acid-binding proteins"/>
    <property type="match status" value="3"/>
</dbReference>
<dbReference type="Pfam" id="PF16900">
    <property type="entry name" value="REPA_OB_2"/>
    <property type="match status" value="1"/>
</dbReference>
<dbReference type="GO" id="GO:0007004">
    <property type="term" value="P:telomere maintenance via telomerase"/>
    <property type="evidence" value="ECO:0007669"/>
    <property type="project" value="UniProtKB-ARBA"/>
</dbReference>
<comment type="function">
    <text evidence="9">As part of the replication protein A (RPA/RP-A), a single-stranded DNA-binding heterotrimeric complex, may play an essential role in DNA replication, recombination and repair. Binds and stabilizes single-stranded DNA intermediates, preventing complementary DNA reannealing and recruiting different proteins involved in DNA metabolism.</text>
</comment>
<evidence type="ECO:0000256" key="1">
    <source>
        <dbReference type="ARBA" id="ARBA00004123"/>
    </source>
</evidence>
<dbReference type="InterPro" id="IPR012340">
    <property type="entry name" value="NA-bd_OB-fold"/>
</dbReference>
<keyword evidence="3 9" id="KW-0235">DNA replication</keyword>
<dbReference type="FunFam" id="2.40.50.140:FF:000090">
    <property type="entry name" value="Replication protein A subunit"/>
    <property type="match status" value="1"/>
</dbReference>
<dbReference type="GO" id="GO:0003677">
    <property type="term" value="F:DNA binding"/>
    <property type="evidence" value="ECO:0007669"/>
    <property type="project" value="UniProtKB-KW"/>
</dbReference>
<reference evidence="13" key="1">
    <citation type="submission" date="2021-06" db="EMBL/GenBank/DDBJ databases">
        <authorList>
            <person name="Kallberg Y."/>
            <person name="Tangrot J."/>
            <person name="Rosling A."/>
        </authorList>
    </citation>
    <scope>NUCLEOTIDE SEQUENCE</scope>
    <source>
        <strain evidence="13">MT106</strain>
    </source>
</reference>
<dbReference type="Pfam" id="PF01336">
    <property type="entry name" value="tRNA_anti-codon"/>
    <property type="match status" value="1"/>
</dbReference>
<dbReference type="FunFam" id="2.40.50.140:FF:000064">
    <property type="entry name" value="Replication protein A subunit"/>
    <property type="match status" value="1"/>
</dbReference>
<dbReference type="CDD" id="cd04475">
    <property type="entry name" value="RPA1_DBD_B"/>
    <property type="match status" value="1"/>
</dbReference>
<name>A0A9N8YR01_9GLOM</name>
<dbReference type="GO" id="GO:0006310">
    <property type="term" value="P:DNA recombination"/>
    <property type="evidence" value="ECO:0007669"/>
    <property type="project" value="InterPro"/>
</dbReference>
<evidence type="ECO:0000256" key="5">
    <source>
        <dbReference type="ARBA" id="ARBA00022771"/>
    </source>
</evidence>
<dbReference type="Proteomes" id="UP000789831">
    <property type="component" value="Unassembled WGS sequence"/>
</dbReference>
<dbReference type="OrthoDB" id="1751331at2759"/>
<dbReference type="NCBIfam" id="TIGR00617">
    <property type="entry name" value="rpa1"/>
    <property type="match status" value="1"/>
</dbReference>
<evidence type="ECO:0000256" key="6">
    <source>
        <dbReference type="ARBA" id="ARBA00022833"/>
    </source>
</evidence>
<accession>A0A9N8YR01</accession>
<evidence type="ECO:0000313" key="14">
    <source>
        <dbReference type="Proteomes" id="UP000789831"/>
    </source>
</evidence>
<proteinExistence type="inferred from homology"/>
<dbReference type="GO" id="GO:0006281">
    <property type="term" value="P:DNA repair"/>
    <property type="evidence" value="ECO:0007669"/>
    <property type="project" value="InterPro"/>
</dbReference>
<dbReference type="InterPro" id="IPR004365">
    <property type="entry name" value="NA-bd_OB_tRNA"/>
</dbReference>
<organism evidence="13 14">
    <name type="scientific">Ambispora gerdemannii</name>
    <dbReference type="NCBI Taxonomy" id="144530"/>
    <lineage>
        <taxon>Eukaryota</taxon>
        <taxon>Fungi</taxon>
        <taxon>Fungi incertae sedis</taxon>
        <taxon>Mucoromycota</taxon>
        <taxon>Glomeromycotina</taxon>
        <taxon>Glomeromycetes</taxon>
        <taxon>Archaeosporales</taxon>
        <taxon>Ambisporaceae</taxon>
        <taxon>Ambispora</taxon>
    </lineage>
</organism>
<dbReference type="EMBL" id="CAJVPL010000070">
    <property type="protein sequence ID" value="CAG8441316.1"/>
    <property type="molecule type" value="Genomic_DNA"/>
</dbReference>
<dbReference type="PANTHER" id="PTHR47165:SF4">
    <property type="entry name" value="OS03G0429900 PROTEIN"/>
    <property type="match status" value="1"/>
</dbReference>
<dbReference type="InterPro" id="IPR047192">
    <property type="entry name" value="Euk_RPA1_DBD_C"/>
</dbReference>
<comment type="subunit">
    <text evidence="9">Component of the heterotrimeric canonical replication protein A complex (RPA).</text>
</comment>
<feature type="domain" description="Replication protein A OB" evidence="12">
    <location>
        <begin position="223"/>
        <end position="320"/>
    </location>
</feature>
<dbReference type="GO" id="GO:0008270">
    <property type="term" value="F:zinc ion binding"/>
    <property type="evidence" value="ECO:0007669"/>
    <property type="project" value="UniProtKB-KW"/>
</dbReference>
<dbReference type="InterPro" id="IPR013955">
    <property type="entry name" value="Rep_factor-A_C"/>
</dbReference>
<dbReference type="AlphaFoldDB" id="A0A9N8YR01"/>
<evidence type="ECO:0000256" key="3">
    <source>
        <dbReference type="ARBA" id="ARBA00022705"/>
    </source>
</evidence>
<keyword evidence="4 9" id="KW-0479">Metal-binding</keyword>
<feature type="domain" description="Replication factor A C-terminal" evidence="11">
    <location>
        <begin position="380"/>
        <end position="521"/>
    </location>
</feature>
<dbReference type="CDD" id="cd04476">
    <property type="entry name" value="RPA1_DBD_C"/>
    <property type="match status" value="1"/>
</dbReference>
<evidence type="ECO:0000259" key="11">
    <source>
        <dbReference type="Pfam" id="PF08646"/>
    </source>
</evidence>
<dbReference type="FunFam" id="2.40.50.140:FF:000041">
    <property type="entry name" value="Replication protein A subunit"/>
    <property type="match status" value="1"/>
</dbReference>
<dbReference type="InterPro" id="IPR031657">
    <property type="entry name" value="REPA_OB_2"/>
</dbReference>
<keyword evidence="8 9" id="KW-0539">Nucleus</keyword>
<dbReference type="Pfam" id="PF08646">
    <property type="entry name" value="Rep_fac-A_C"/>
    <property type="match status" value="1"/>
</dbReference>
<protein>
    <recommendedName>
        <fullName evidence="9">Replication protein A subunit</fullName>
    </recommendedName>
</protein>
<evidence type="ECO:0000259" key="10">
    <source>
        <dbReference type="Pfam" id="PF01336"/>
    </source>
</evidence>
<keyword evidence="6 9" id="KW-0862">Zinc</keyword>
<evidence type="ECO:0000256" key="8">
    <source>
        <dbReference type="ARBA" id="ARBA00023242"/>
    </source>
</evidence>
<keyword evidence="5 9" id="KW-0863">Zinc-finger</keyword>
<evidence type="ECO:0000256" key="2">
    <source>
        <dbReference type="ARBA" id="ARBA00005690"/>
    </source>
</evidence>
<dbReference type="GO" id="GO:0005662">
    <property type="term" value="C:DNA replication factor A complex"/>
    <property type="evidence" value="ECO:0007669"/>
    <property type="project" value="UniProtKB-ARBA"/>
</dbReference>
<keyword evidence="14" id="KW-1185">Reference proteome</keyword>
<evidence type="ECO:0000256" key="9">
    <source>
        <dbReference type="RuleBase" id="RU364130"/>
    </source>
</evidence>
<comment type="similarity">
    <text evidence="2 9">Belongs to the replication factor A protein 1 family.</text>
</comment>
<sequence>MSNKKSIMIRGEALAPMLVCGFEVVSTPNYQIGNPDMSSKLDMQVQSHQNMPPRSTIPQSREQIQQQLNHNTINTSCPVLFPINSNSKTVNTNRGNEPALLPIMSLNPYQNKWTIKARVIKKSEIRTFVNQRGEGKIFSFNIMDDSGEIKVVCFTEACEKFYNVIEENNVYMISNAKIQTSRAKTSDIHDIHNDYEIHLEKNAKVTLCQEEWVPNIKYKFIKLNRLNEFNKDDVIDVIGVIMEDNGVSQFLSKKGQKYLSKRELVLVDETFTSVKLALWGKSAEEFQVENSSVIAIRKARVGDFQGRNLSVYANSFVQINPDIDEAKTLHRWFSSLENDETFHPLSNSTGVSISFENLPRKTISQVVSDPALGRHNKADYFSVVGTIVFVNEKSTWCYPACPNCKKKVIDNGDGSWFCEKCRGTIRRPDYRYIFTVGVLDHSGLIWVSAFHEIALKLLGIEANELHEMEESDYDKFEATFKSMRFKSFVFSCRAKSEYYQDTERMKYTFVEVQPLNYVEEGYDLIQRINKFTN</sequence>
<comment type="caution">
    <text evidence="13">The sequence shown here is derived from an EMBL/GenBank/DDBJ whole genome shotgun (WGS) entry which is preliminary data.</text>
</comment>
<comment type="subcellular location">
    <subcellularLocation>
        <location evidence="1 9">Nucleus</location>
    </subcellularLocation>
</comment>
<evidence type="ECO:0000256" key="7">
    <source>
        <dbReference type="ARBA" id="ARBA00023125"/>
    </source>
</evidence>
<gene>
    <name evidence="13" type="ORF">AGERDE_LOCUS1087</name>
</gene>
<dbReference type="CDD" id="cd04474">
    <property type="entry name" value="RPA1_DBD_A"/>
    <property type="match status" value="1"/>
</dbReference>
<evidence type="ECO:0000256" key="4">
    <source>
        <dbReference type="ARBA" id="ARBA00022723"/>
    </source>
</evidence>
<keyword evidence="7 9" id="KW-0238">DNA-binding</keyword>
<dbReference type="InterPro" id="IPR004591">
    <property type="entry name" value="Rfa1"/>
</dbReference>